<dbReference type="OrthoDB" id="9814566at2"/>
<dbReference type="Pfam" id="PF14255">
    <property type="entry name" value="Zn_ribbon_21"/>
    <property type="match status" value="1"/>
</dbReference>
<dbReference type="InterPro" id="IPR025990">
    <property type="entry name" value="zinc_ribbon_bacterial"/>
</dbReference>
<evidence type="ECO:0000313" key="2">
    <source>
        <dbReference type="Proteomes" id="UP000027318"/>
    </source>
</evidence>
<dbReference type="STRING" id="267850.ADINL_0008"/>
<evidence type="ECO:0008006" key="3">
    <source>
        <dbReference type="Google" id="ProtNLM"/>
    </source>
</evidence>
<dbReference type="PATRIC" id="fig|267850.7.peg.8"/>
<reference evidence="1 2" key="1">
    <citation type="journal article" date="2005" name="Int. J. Syst. Evol. Microbiol.">
        <title>Nitrincola lacisaponensis gen. nov., sp. nov., a novel alkaliphilic bacterium isolated from an alkaline, saline lake.</title>
        <authorList>
            <person name="Dimitriu P.A."/>
            <person name="Shukla S.K."/>
            <person name="Conradt J."/>
            <person name="Marquez M.C."/>
            <person name="Ventosa A."/>
            <person name="Maglia A."/>
            <person name="Peyton B.M."/>
            <person name="Pinkart H.C."/>
            <person name="Mormile M.R."/>
        </authorList>
    </citation>
    <scope>NUCLEOTIDE SEQUENCE [LARGE SCALE GENOMIC DNA]</scope>
    <source>
        <strain evidence="1 2">4CA</strain>
    </source>
</reference>
<evidence type="ECO:0000313" key="1">
    <source>
        <dbReference type="EMBL" id="KDE41328.1"/>
    </source>
</evidence>
<proteinExistence type="predicted"/>
<protein>
    <recommendedName>
        <fullName evidence="3">Restriction endonuclease</fullName>
    </recommendedName>
</protein>
<dbReference type="RefSeq" id="WP_036542239.1">
    <property type="nucleotide sequence ID" value="NZ_JBKBNO010000016.1"/>
</dbReference>
<sequence length="61" mass="6815">MNPLEFVELLCPYCSEPISLTVDCTEGDQEYTEDCPVCCAPISIRLVIGNNLEVFAERESD</sequence>
<dbReference type="Proteomes" id="UP000027318">
    <property type="component" value="Unassembled WGS sequence"/>
</dbReference>
<dbReference type="EMBL" id="JMSZ01000001">
    <property type="protein sequence ID" value="KDE41328.1"/>
    <property type="molecule type" value="Genomic_DNA"/>
</dbReference>
<name>A0A063Y4S0_9GAMM</name>
<comment type="caution">
    <text evidence="1">The sequence shown here is derived from an EMBL/GenBank/DDBJ whole genome shotgun (WGS) entry which is preliminary data.</text>
</comment>
<gene>
    <name evidence="1" type="ORF">ADINL_0008</name>
</gene>
<dbReference type="AlphaFoldDB" id="A0A063Y4S0"/>
<accession>A0A063Y4S0</accession>
<dbReference type="PIRSF" id="PIRSF037225">
    <property type="entry name" value="UCP037225"/>
    <property type="match status" value="1"/>
</dbReference>
<dbReference type="InterPro" id="IPR017143">
    <property type="entry name" value="UCP037225"/>
</dbReference>
<organism evidence="1 2">
    <name type="scientific">Nitrincola lacisaponensis</name>
    <dbReference type="NCBI Taxonomy" id="267850"/>
    <lineage>
        <taxon>Bacteria</taxon>
        <taxon>Pseudomonadati</taxon>
        <taxon>Pseudomonadota</taxon>
        <taxon>Gammaproteobacteria</taxon>
        <taxon>Oceanospirillales</taxon>
        <taxon>Oceanospirillaceae</taxon>
        <taxon>Nitrincola</taxon>
    </lineage>
</organism>
<keyword evidence="2" id="KW-1185">Reference proteome</keyword>